<dbReference type="EMBL" id="JADPKZ010000045">
    <property type="protein sequence ID" value="MBF8378546.1"/>
    <property type="molecule type" value="Genomic_DNA"/>
</dbReference>
<comment type="caution">
    <text evidence="11">The sequence shown here is derived from an EMBL/GenBank/DDBJ whole genome shotgun (WGS) entry which is preliminary data.</text>
</comment>
<dbReference type="InterPro" id="IPR002898">
    <property type="entry name" value="MotA_ExbB_proton_chnl"/>
</dbReference>
<evidence type="ECO:0000313" key="11">
    <source>
        <dbReference type="EMBL" id="MBF8378546.1"/>
    </source>
</evidence>
<keyword evidence="11" id="KW-0966">Cell projection</keyword>
<evidence type="ECO:0000259" key="9">
    <source>
        <dbReference type="Pfam" id="PF01618"/>
    </source>
</evidence>
<dbReference type="PANTHER" id="PTHR30433">
    <property type="entry name" value="CHEMOTAXIS PROTEIN MOTA"/>
    <property type="match status" value="1"/>
</dbReference>
<dbReference type="PANTHER" id="PTHR30433:SF3">
    <property type="entry name" value="MOTILITY PROTEIN A"/>
    <property type="match status" value="1"/>
</dbReference>
<keyword evidence="11" id="KW-0282">Flagellum</keyword>
<evidence type="ECO:0000256" key="4">
    <source>
        <dbReference type="ARBA" id="ARBA00022779"/>
    </source>
</evidence>
<dbReference type="Pfam" id="PF01618">
    <property type="entry name" value="MotA_ExbB"/>
    <property type="match status" value="1"/>
</dbReference>
<comment type="similarity">
    <text evidence="7">Belongs to the exbB/tolQ family.</text>
</comment>
<keyword evidence="4" id="KW-0283">Flagellar rotation</keyword>
<feature type="domain" description="Motility protein A N-terminal" evidence="10">
    <location>
        <begin position="7"/>
        <end position="87"/>
    </location>
</feature>
<evidence type="ECO:0000256" key="6">
    <source>
        <dbReference type="ARBA" id="ARBA00023136"/>
    </source>
</evidence>
<keyword evidence="5 8" id="KW-1133">Transmembrane helix</keyword>
<evidence type="ECO:0000256" key="8">
    <source>
        <dbReference type="SAM" id="Phobius"/>
    </source>
</evidence>
<evidence type="ECO:0000256" key="3">
    <source>
        <dbReference type="ARBA" id="ARBA00022692"/>
    </source>
</evidence>
<evidence type="ECO:0000259" key="10">
    <source>
        <dbReference type="Pfam" id="PF20560"/>
    </source>
</evidence>
<protein>
    <submittedName>
        <fullName evidence="11">Flagellar motor protein</fullName>
    </submittedName>
</protein>
<reference evidence="11 12" key="1">
    <citation type="submission" date="2020-11" db="EMBL/GenBank/DDBJ databases">
        <title>Genomic insight of Alicyclobacillus mali FL 18 reveals a new arsenic-resistant strain, with potential in environmental biotechnology.</title>
        <authorList>
            <person name="Fiorentino G."/>
            <person name="Gallo G."/>
            <person name="Aulitto M."/>
        </authorList>
    </citation>
    <scope>NUCLEOTIDE SEQUENCE [LARGE SCALE GENOMIC DNA]</scope>
    <source>
        <strain evidence="11 12">FL 18</strain>
    </source>
</reference>
<organism evidence="11 12">
    <name type="scientific">Alicyclobacillus mali</name>
    <name type="common">ex Roth et al. 2021</name>
    <dbReference type="NCBI Taxonomy" id="1123961"/>
    <lineage>
        <taxon>Bacteria</taxon>
        <taxon>Bacillati</taxon>
        <taxon>Bacillota</taxon>
        <taxon>Bacilli</taxon>
        <taxon>Bacillales</taxon>
        <taxon>Alicyclobacillaceae</taxon>
        <taxon>Alicyclobacillus</taxon>
    </lineage>
</organism>
<dbReference type="RefSeq" id="WP_067850757.1">
    <property type="nucleotide sequence ID" value="NZ_JADPKZ010000045.1"/>
</dbReference>
<keyword evidence="2" id="KW-1003">Cell membrane</keyword>
<keyword evidence="3 8" id="KW-0812">Transmembrane</keyword>
<evidence type="ECO:0000256" key="2">
    <source>
        <dbReference type="ARBA" id="ARBA00022475"/>
    </source>
</evidence>
<keyword evidence="11" id="KW-0969">Cilium</keyword>
<keyword evidence="7" id="KW-0813">Transport</keyword>
<feature type="transmembrane region" description="Helical" evidence="8">
    <location>
        <begin position="148"/>
        <end position="170"/>
    </location>
</feature>
<dbReference type="Pfam" id="PF20560">
    <property type="entry name" value="MotA_N"/>
    <property type="match status" value="1"/>
</dbReference>
<dbReference type="InterPro" id="IPR047055">
    <property type="entry name" value="MotA-like"/>
</dbReference>
<feature type="domain" description="MotA/TolQ/ExbB proton channel" evidence="9">
    <location>
        <begin position="101"/>
        <end position="220"/>
    </location>
</feature>
<keyword evidence="7" id="KW-0653">Protein transport</keyword>
<accession>A0ABS0F5G9</accession>
<dbReference type="InterPro" id="IPR046786">
    <property type="entry name" value="MotA_N"/>
</dbReference>
<gene>
    <name evidence="11" type="ORF">IW967_11845</name>
</gene>
<feature type="transmembrane region" description="Helical" evidence="8">
    <location>
        <begin position="182"/>
        <end position="203"/>
    </location>
</feature>
<proteinExistence type="inferred from homology"/>
<dbReference type="Proteomes" id="UP000642910">
    <property type="component" value="Unassembled WGS sequence"/>
</dbReference>
<feature type="transmembrane region" description="Helical" evidence="8">
    <location>
        <begin position="34"/>
        <end position="57"/>
    </location>
</feature>
<keyword evidence="6 8" id="KW-0472">Membrane</keyword>
<dbReference type="NCBIfam" id="NF006583">
    <property type="entry name" value="PRK09109.1"/>
    <property type="match status" value="1"/>
</dbReference>
<evidence type="ECO:0000256" key="1">
    <source>
        <dbReference type="ARBA" id="ARBA00004651"/>
    </source>
</evidence>
<keyword evidence="12" id="KW-1185">Reference proteome</keyword>
<comment type="subcellular location">
    <subcellularLocation>
        <location evidence="1">Cell membrane</location>
        <topology evidence="1">Multi-pass membrane protein</topology>
    </subcellularLocation>
    <subcellularLocation>
        <location evidence="7">Membrane</location>
        <topology evidence="7">Multi-pass membrane protein</topology>
    </subcellularLocation>
</comment>
<evidence type="ECO:0000256" key="5">
    <source>
        <dbReference type="ARBA" id="ARBA00022989"/>
    </source>
</evidence>
<sequence length="266" mass="28538">MDLATVLGLLLGIGGLLGGYILDKGNIAALIQPSAMMIVFGGTLGATMLSSSLKVFLSLPKYLRIAFFAPKRDPRTQIDQLVDLAVMARREGILALEDHVNSFDDAFMRNGVRLIVDGIDPELVKDMLQTELAHIEERHEVGIAMFEAAGGFAPTMGIIGTVMGLVHVLGSLSDVSSLGPEIATAFIATLYGVASANIFWLPVANKLRSRSQEEMLEREMTLEGILSIQAGENPNVLRQKLLSFLAASDRDEKEKAGVQSGAAQEA</sequence>
<evidence type="ECO:0000313" key="12">
    <source>
        <dbReference type="Proteomes" id="UP000642910"/>
    </source>
</evidence>
<evidence type="ECO:0000256" key="7">
    <source>
        <dbReference type="RuleBase" id="RU004057"/>
    </source>
</evidence>
<name>A0ABS0F5G9_9BACL</name>